<proteinExistence type="predicted"/>
<dbReference type="PROSITE" id="PS50206">
    <property type="entry name" value="RHODANESE_3"/>
    <property type="match status" value="1"/>
</dbReference>
<dbReference type="RefSeq" id="WP_035888505.1">
    <property type="nucleotide sequence ID" value="NZ_JNCF01000014.1"/>
</dbReference>
<dbReference type="SMART" id="SM00450">
    <property type="entry name" value="RHOD"/>
    <property type="match status" value="1"/>
</dbReference>
<dbReference type="EMBL" id="JNCF01000014">
    <property type="protein sequence ID" value="KGP63546.1"/>
    <property type="molecule type" value="Genomic_DNA"/>
</dbReference>
<keyword evidence="2" id="KW-0808">Transferase</keyword>
<dbReference type="Proteomes" id="UP000054422">
    <property type="component" value="Unassembled WGS sequence"/>
</dbReference>
<gene>
    <name evidence="2" type="ORF">EP47_05310</name>
</gene>
<dbReference type="PANTHER" id="PTHR44086:SF13">
    <property type="entry name" value="THIOSULFATE SULFURTRANSFERASE PSPE"/>
    <property type="match status" value="1"/>
</dbReference>
<dbReference type="InterPro" id="IPR036873">
    <property type="entry name" value="Rhodanese-like_dom_sf"/>
</dbReference>
<dbReference type="OrthoDB" id="9791096at2"/>
<organism evidence="2 3">
    <name type="scientific">Legionella norrlandica</name>
    <dbReference type="NCBI Taxonomy" id="1498499"/>
    <lineage>
        <taxon>Bacteria</taxon>
        <taxon>Pseudomonadati</taxon>
        <taxon>Pseudomonadota</taxon>
        <taxon>Gammaproteobacteria</taxon>
        <taxon>Legionellales</taxon>
        <taxon>Legionellaceae</taxon>
        <taxon>Legionella</taxon>
    </lineage>
</organism>
<reference evidence="2 3" key="1">
    <citation type="submission" date="2014-05" db="EMBL/GenBank/DDBJ databases">
        <authorList>
            <person name="Rizzardi K."/>
            <person name="Winiecka-Krusnell J."/>
            <person name="Ramliden M."/>
            <person name="Alm E."/>
            <person name="Andersson S."/>
            <person name="Byfors S."/>
        </authorList>
    </citation>
    <scope>NUCLEOTIDE SEQUENCE [LARGE SCALE GENOMIC DNA]</scope>
    <source>
        <strain evidence="2 3">LEGN</strain>
    </source>
</reference>
<dbReference type="Gene3D" id="3.40.250.10">
    <property type="entry name" value="Rhodanese-like domain"/>
    <property type="match status" value="1"/>
</dbReference>
<comment type="caution">
    <text evidence="2">The sequence shown here is derived from an EMBL/GenBank/DDBJ whole genome shotgun (WGS) entry which is preliminary data.</text>
</comment>
<protein>
    <submittedName>
        <fullName evidence="2">Sulfurtransferase</fullName>
    </submittedName>
</protein>
<evidence type="ECO:0000259" key="1">
    <source>
        <dbReference type="PROSITE" id="PS50206"/>
    </source>
</evidence>
<dbReference type="InterPro" id="IPR001763">
    <property type="entry name" value="Rhodanese-like_dom"/>
</dbReference>
<dbReference type="STRING" id="1498499.EP47_05310"/>
<feature type="domain" description="Rhodanese" evidence="1">
    <location>
        <begin position="20"/>
        <end position="110"/>
    </location>
</feature>
<dbReference type="PANTHER" id="PTHR44086">
    <property type="entry name" value="THIOSULFATE SULFURTRANSFERASE RDL2, MITOCHONDRIAL-RELATED"/>
    <property type="match status" value="1"/>
</dbReference>
<keyword evidence="3" id="KW-1185">Reference proteome</keyword>
<evidence type="ECO:0000313" key="2">
    <source>
        <dbReference type="EMBL" id="KGP63546.1"/>
    </source>
</evidence>
<dbReference type="AlphaFoldDB" id="A0A0A2SUY4"/>
<sequence>MIRDKINTINVHELKDLMENQTNWHLIDVRELDEWESMHIRGALHIPKDCISFEIENKIPDKSRPIYLHCKSGVRSLYAAQCLIDLGYLEVYSVEGGIMAWATSGYPVEQESYTTP</sequence>
<name>A0A0A2SUY4_9GAMM</name>
<accession>A0A0A2SUY4</accession>
<dbReference type="GO" id="GO:0004792">
    <property type="term" value="F:thiosulfate-cyanide sulfurtransferase activity"/>
    <property type="evidence" value="ECO:0007669"/>
    <property type="project" value="TreeGrafter"/>
</dbReference>
<dbReference type="SUPFAM" id="SSF52821">
    <property type="entry name" value="Rhodanese/Cell cycle control phosphatase"/>
    <property type="match status" value="1"/>
</dbReference>
<dbReference type="Pfam" id="PF00581">
    <property type="entry name" value="Rhodanese"/>
    <property type="match status" value="1"/>
</dbReference>
<evidence type="ECO:0000313" key="3">
    <source>
        <dbReference type="Proteomes" id="UP000054422"/>
    </source>
</evidence>
<dbReference type="CDD" id="cd00158">
    <property type="entry name" value="RHOD"/>
    <property type="match status" value="1"/>
</dbReference>